<evidence type="ECO:0000313" key="9">
    <source>
        <dbReference type="EMBL" id="CAA6825541.1"/>
    </source>
</evidence>
<dbReference type="PROSITE" id="PS51671">
    <property type="entry name" value="ACT"/>
    <property type="match status" value="1"/>
</dbReference>
<dbReference type="InterPro" id="IPR045865">
    <property type="entry name" value="ACT-like_dom_sf"/>
</dbReference>
<dbReference type="CDD" id="cd01668">
    <property type="entry name" value="TGS_RSH"/>
    <property type="match status" value="1"/>
</dbReference>
<dbReference type="CDD" id="cd04876">
    <property type="entry name" value="ACT_RelA-SpoT"/>
    <property type="match status" value="1"/>
</dbReference>
<sequence>MQTSQHVTISADQLLDTLWVNDNEVDKKKLNLAITLSLSQQDSEESLPYSMQVALILQGLNVDQETLIVCILSDRDLTAKLDEEELTKKYSSHIAALVKSVRWINNFRNCEGEHLHTAPTEPEQAERLRGMLLAMVQDVRVVLIKLAWRLQYLRNLNDTTETMQLCVAQETMDIFAPLANRLGVNQLKWELEDLSFRYLKPHTYKTIAKALSVKRTERETYMDEFVQTLKNLTESLKLESKVYGRPKHIYSIYRKMQRKQLDSIDELFDLRAIRIIVHNISTCYALLGEIHARWRNIPKEYDDYIANRKANGYQSLHTVIYGPHGKTVEIQIRTFDMHTAAELGVAAHWQYKEGGTQDSAMESAIASLRNLIETNDNDNNQNLLDDFRSEIFPDRVFALTPKGDVIDLPKHATPLDFAYSIHTSIGHRCNGAKVNGKMVPLTYSLQNGEQVKVLTQKEEKPKRSWLNPSLGYLRSSKARYSVRHWLRQQDHETNKRDGLLLLEREALRLGVDMPDINSMVKKFKLQRKSEFLIALGRGDIGTQQLANVLMPPPEEEPKLENFIRPEKTNSQSGIQVNGVDNLLVNIANCCKPVPGDDIIGYITVGRGVSIHRKTCPNINTSHLTEEQQSRLVEVSWGQEQRHYSVDIVVTGIDRPGLLRDVANVLAVENANILDIGISNEPNTLRSSINITMQIENTSHLEQVVNKLNDLNSVIDIRR</sequence>
<accession>A0A6S6TS18</accession>
<evidence type="ECO:0000259" key="7">
    <source>
        <dbReference type="PROSITE" id="PS51671"/>
    </source>
</evidence>
<protein>
    <recommendedName>
        <fullName evidence="1">GTP pyrophosphokinase</fullName>
    </recommendedName>
    <alternativeName>
        <fullName evidence="4">(p)ppGpp synthase</fullName>
    </alternativeName>
    <alternativeName>
        <fullName evidence="3">ATP:GTP 3'-pyrophosphotransferase</fullName>
    </alternativeName>
    <alternativeName>
        <fullName evidence="5">ppGpp synthase I</fullName>
    </alternativeName>
</protein>
<dbReference type="GO" id="GO:0015969">
    <property type="term" value="P:guanosine tetraphosphate metabolic process"/>
    <property type="evidence" value="ECO:0007669"/>
    <property type="project" value="InterPro"/>
</dbReference>
<dbReference type="PROSITE" id="PS51880">
    <property type="entry name" value="TGS"/>
    <property type="match status" value="1"/>
</dbReference>
<dbReference type="InterPro" id="IPR033655">
    <property type="entry name" value="TGS_RelA/SpoT"/>
</dbReference>
<dbReference type="Pfam" id="PF13291">
    <property type="entry name" value="ACT_4"/>
    <property type="match status" value="1"/>
</dbReference>
<evidence type="ECO:0000256" key="2">
    <source>
        <dbReference type="ARBA" id="ARBA00025704"/>
    </source>
</evidence>
<dbReference type="InterPro" id="IPR007685">
    <property type="entry name" value="RelA_SpoT"/>
</dbReference>
<dbReference type="SUPFAM" id="SSF81271">
    <property type="entry name" value="TGS-like"/>
    <property type="match status" value="1"/>
</dbReference>
<dbReference type="InterPro" id="IPR004811">
    <property type="entry name" value="RelA/Spo_fam"/>
</dbReference>
<dbReference type="Pfam" id="PF13328">
    <property type="entry name" value="HD_4"/>
    <property type="match status" value="1"/>
</dbReference>
<evidence type="ECO:0000259" key="8">
    <source>
        <dbReference type="PROSITE" id="PS51880"/>
    </source>
</evidence>
<evidence type="ECO:0000256" key="5">
    <source>
        <dbReference type="ARBA" id="ARBA00033308"/>
    </source>
</evidence>
<name>A0A6S6TS18_9GAMM</name>
<dbReference type="NCBIfam" id="TIGR00691">
    <property type="entry name" value="spoT_relA"/>
    <property type="match status" value="1"/>
</dbReference>
<comment type="pathway">
    <text evidence="2">Purine metabolism.</text>
</comment>
<dbReference type="SUPFAM" id="SSF81301">
    <property type="entry name" value="Nucleotidyltransferase"/>
    <property type="match status" value="1"/>
</dbReference>
<dbReference type="InterPro" id="IPR004095">
    <property type="entry name" value="TGS"/>
</dbReference>
<dbReference type="FunFam" id="3.30.460.10:FF:000001">
    <property type="entry name" value="GTP pyrophosphokinase RelA"/>
    <property type="match status" value="1"/>
</dbReference>
<dbReference type="InterPro" id="IPR012676">
    <property type="entry name" value="TGS-like"/>
</dbReference>
<comment type="function">
    <text evidence="6">In eubacteria ppGpp (guanosine 3'-diphosphate 5'-diphosphate) is a mediator of the stringent response that coordinates a variety of cellular activities in response to changes in nutritional abundance.</text>
</comment>
<evidence type="ECO:0000256" key="4">
    <source>
        <dbReference type="ARBA" id="ARBA00032407"/>
    </source>
</evidence>
<dbReference type="SMART" id="SM00954">
    <property type="entry name" value="RelA_SpoT"/>
    <property type="match status" value="1"/>
</dbReference>
<organism evidence="9">
    <name type="scientific">uncultured Thiotrichaceae bacterium</name>
    <dbReference type="NCBI Taxonomy" id="298394"/>
    <lineage>
        <taxon>Bacteria</taxon>
        <taxon>Pseudomonadati</taxon>
        <taxon>Pseudomonadota</taxon>
        <taxon>Gammaproteobacteria</taxon>
        <taxon>Thiotrichales</taxon>
        <taxon>Thiotrichaceae</taxon>
        <taxon>environmental samples</taxon>
    </lineage>
</organism>
<reference evidence="9" key="1">
    <citation type="submission" date="2020-01" db="EMBL/GenBank/DDBJ databases">
        <authorList>
            <person name="Meier V. D."/>
            <person name="Meier V D."/>
        </authorList>
    </citation>
    <scope>NUCLEOTIDE SEQUENCE</scope>
    <source>
        <strain evidence="9">HLG_WM_MAG_07</strain>
    </source>
</reference>
<proteinExistence type="inferred from homology"/>
<dbReference type="GO" id="GO:0008728">
    <property type="term" value="F:GTP diphosphokinase activity"/>
    <property type="evidence" value="ECO:0007669"/>
    <property type="project" value="TreeGrafter"/>
</dbReference>
<dbReference type="Pfam" id="PF02824">
    <property type="entry name" value="TGS"/>
    <property type="match status" value="1"/>
</dbReference>
<dbReference type="GO" id="GO:0015949">
    <property type="term" value="P:nucleobase-containing small molecule interconversion"/>
    <property type="evidence" value="ECO:0007669"/>
    <property type="project" value="UniProtKB-ARBA"/>
</dbReference>
<gene>
    <name evidence="9" type="ORF">HELGO_WM8009</name>
</gene>
<evidence type="ECO:0000256" key="6">
    <source>
        <dbReference type="RuleBase" id="RU003847"/>
    </source>
</evidence>
<dbReference type="EMBL" id="CACVAY010000127">
    <property type="protein sequence ID" value="CAA6825541.1"/>
    <property type="molecule type" value="Genomic_DNA"/>
</dbReference>
<dbReference type="Gene3D" id="3.30.70.260">
    <property type="match status" value="1"/>
</dbReference>
<keyword evidence="9" id="KW-0418">Kinase</keyword>
<evidence type="ECO:0000256" key="3">
    <source>
        <dbReference type="ARBA" id="ARBA00029754"/>
    </source>
</evidence>
<comment type="similarity">
    <text evidence="6">Belongs to the relA/spoT family.</text>
</comment>
<keyword evidence="9" id="KW-0808">Transferase</keyword>
<dbReference type="GO" id="GO:0005886">
    <property type="term" value="C:plasma membrane"/>
    <property type="evidence" value="ECO:0007669"/>
    <property type="project" value="TreeGrafter"/>
</dbReference>
<dbReference type="GO" id="GO:0042594">
    <property type="term" value="P:response to starvation"/>
    <property type="evidence" value="ECO:0007669"/>
    <property type="project" value="TreeGrafter"/>
</dbReference>
<dbReference type="InterPro" id="IPR002912">
    <property type="entry name" value="ACT_dom"/>
</dbReference>
<dbReference type="InterPro" id="IPR043519">
    <property type="entry name" value="NT_sf"/>
</dbReference>
<dbReference type="Gene3D" id="3.10.20.30">
    <property type="match status" value="1"/>
</dbReference>
<dbReference type="AlphaFoldDB" id="A0A6S6TS18"/>
<dbReference type="PANTHER" id="PTHR21262">
    <property type="entry name" value="GUANOSINE-3',5'-BIS DIPHOSPHATE 3'-PYROPHOSPHOHYDROLASE"/>
    <property type="match status" value="1"/>
</dbReference>
<feature type="domain" description="TGS" evidence="8">
    <location>
        <begin position="392"/>
        <end position="455"/>
    </location>
</feature>
<dbReference type="SUPFAM" id="SSF55021">
    <property type="entry name" value="ACT-like"/>
    <property type="match status" value="1"/>
</dbReference>
<dbReference type="GO" id="GO:0016301">
    <property type="term" value="F:kinase activity"/>
    <property type="evidence" value="ECO:0007669"/>
    <property type="project" value="UniProtKB-KW"/>
</dbReference>
<evidence type="ECO:0000256" key="1">
    <source>
        <dbReference type="ARBA" id="ARBA00019852"/>
    </source>
</evidence>
<dbReference type="Gene3D" id="1.10.3210.10">
    <property type="entry name" value="Hypothetical protein af1432"/>
    <property type="match status" value="1"/>
</dbReference>
<dbReference type="InterPro" id="IPR012675">
    <property type="entry name" value="Beta-grasp_dom_sf"/>
</dbReference>
<dbReference type="SUPFAM" id="SSF109604">
    <property type="entry name" value="HD-domain/PDEase-like"/>
    <property type="match status" value="1"/>
</dbReference>
<dbReference type="Pfam" id="PF04607">
    <property type="entry name" value="RelA_SpoT"/>
    <property type="match status" value="1"/>
</dbReference>
<dbReference type="FunFam" id="3.10.20.30:FF:000002">
    <property type="entry name" value="GTP pyrophosphokinase (RelA/SpoT)"/>
    <property type="match status" value="1"/>
</dbReference>
<feature type="domain" description="ACT" evidence="7">
    <location>
        <begin position="646"/>
        <end position="718"/>
    </location>
</feature>
<dbReference type="Gene3D" id="3.30.460.10">
    <property type="entry name" value="Beta Polymerase, domain 2"/>
    <property type="match status" value="1"/>
</dbReference>
<dbReference type="PANTHER" id="PTHR21262:SF31">
    <property type="entry name" value="GTP PYROPHOSPHOKINASE"/>
    <property type="match status" value="1"/>
</dbReference>
<dbReference type="CDD" id="cd05399">
    <property type="entry name" value="NT_Rel-Spo_like"/>
    <property type="match status" value="1"/>
</dbReference>
<dbReference type="GO" id="GO:0008893">
    <property type="term" value="F:guanosine-3',5'-bis(diphosphate) 3'-diphosphatase activity"/>
    <property type="evidence" value="ECO:0007669"/>
    <property type="project" value="TreeGrafter"/>
</dbReference>